<organism evidence="1 2">
    <name type="scientific">Stachybotrys chartarum (strain CBS 109288 / IBT 7711)</name>
    <name type="common">Toxic black mold</name>
    <name type="synonym">Stilbospora chartarum</name>
    <dbReference type="NCBI Taxonomy" id="1280523"/>
    <lineage>
        <taxon>Eukaryota</taxon>
        <taxon>Fungi</taxon>
        <taxon>Dikarya</taxon>
        <taxon>Ascomycota</taxon>
        <taxon>Pezizomycotina</taxon>
        <taxon>Sordariomycetes</taxon>
        <taxon>Hypocreomycetidae</taxon>
        <taxon>Hypocreales</taxon>
        <taxon>Stachybotryaceae</taxon>
        <taxon>Stachybotrys</taxon>
    </lineage>
</organism>
<evidence type="ECO:0000313" key="1">
    <source>
        <dbReference type="EMBL" id="KEY64182.1"/>
    </source>
</evidence>
<evidence type="ECO:0000313" key="2">
    <source>
        <dbReference type="Proteomes" id="UP000028045"/>
    </source>
</evidence>
<dbReference type="HOGENOM" id="CLU_121037_2_0_1"/>
<gene>
    <name evidence="1" type="ORF">S7711_10723</name>
</gene>
<dbReference type="OrthoDB" id="3649348at2759"/>
<dbReference type="EMBL" id="KL648750">
    <property type="protein sequence ID" value="KEY64182.1"/>
    <property type="molecule type" value="Genomic_DNA"/>
</dbReference>
<dbReference type="Proteomes" id="UP000028045">
    <property type="component" value="Unassembled WGS sequence"/>
</dbReference>
<name>A0A084AFV3_STACB</name>
<keyword evidence="2" id="KW-1185">Reference proteome</keyword>
<reference evidence="1 2" key="1">
    <citation type="journal article" date="2014" name="BMC Genomics">
        <title>Comparative genome sequencing reveals chemotype-specific gene clusters in the toxigenic black mold Stachybotrys.</title>
        <authorList>
            <person name="Semeiks J."/>
            <person name="Borek D."/>
            <person name="Otwinowski Z."/>
            <person name="Grishin N.V."/>
        </authorList>
    </citation>
    <scope>NUCLEOTIDE SEQUENCE [LARGE SCALE GENOMIC DNA]</scope>
    <source>
        <strain evidence="2">CBS 109288 / IBT 7711</strain>
    </source>
</reference>
<accession>A0A084AFV3</accession>
<sequence>MNSAVSALPSPLSVILCGRSVKIAQEVAKHLLPEYEVIHFIQSPEVARIDIPLVLAGHAPTTASVDEIGSKDYTQTPRAVIFGRAVEPTVAQDIYAGTTGKTKHPVVWLAGEAARTNRTGQDPGAGYGVNAAQELKMALAAWKDKGGNSDEFVLY</sequence>
<dbReference type="AlphaFoldDB" id="A0A084AFV3"/>
<proteinExistence type="predicted"/>
<protein>
    <submittedName>
        <fullName evidence="1">Uncharacterized protein</fullName>
    </submittedName>
</protein>